<keyword evidence="2" id="KW-1185">Reference proteome</keyword>
<dbReference type="AlphaFoldDB" id="A0A368YLW8"/>
<dbReference type="RefSeq" id="WP_114431306.1">
    <property type="nucleotide sequence ID" value="NZ_QPJM01000011.1"/>
</dbReference>
<dbReference type="PIRSF" id="PIRSF016487">
    <property type="entry name" value="CYTH_UCP016487"/>
    <property type="match status" value="1"/>
</dbReference>
<organism evidence="1 2">
    <name type="scientific">Phyllobacterium bourgognense</name>
    <dbReference type="NCBI Taxonomy" id="314236"/>
    <lineage>
        <taxon>Bacteria</taxon>
        <taxon>Pseudomonadati</taxon>
        <taxon>Pseudomonadota</taxon>
        <taxon>Alphaproteobacteria</taxon>
        <taxon>Hyphomicrobiales</taxon>
        <taxon>Phyllobacteriaceae</taxon>
        <taxon>Phyllobacterium</taxon>
    </lineage>
</organism>
<reference evidence="1 2" key="1">
    <citation type="submission" date="2018-07" db="EMBL/GenBank/DDBJ databases">
        <title>Genomic Encyclopedia of Type Strains, Phase III (KMG-III): the genomes of soil and plant-associated and newly described type strains.</title>
        <authorList>
            <person name="Whitman W."/>
        </authorList>
    </citation>
    <scope>NUCLEOTIDE SEQUENCE [LARGE SCALE GENOMIC DNA]</scope>
    <source>
        <strain evidence="1 2">31-25a</strain>
    </source>
</reference>
<sequence length="165" mass="18430">MALEIERKFLVIKDGWRESARPGLQIVDYLIANFDGGKMRILFCDDLPTMTLKGPRRGLTRSEYHMPLPEADARAIVDEFSSGPGLEKCRYQADMAGLTWQIDEYAGIFEGLVTADVELPFESFTLTLPDWAGREITHDPRFGSGRLAAAVADGRPMNLESLDYG</sequence>
<dbReference type="EMBL" id="QPJM01000011">
    <property type="protein sequence ID" value="RCW81220.1"/>
    <property type="molecule type" value="Genomic_DNA"/>
</dbReference>
<dbReference type="InterPro" id="IPR033469">
    <property type="entry name" value="CYTH-like_dom_sf"/>
</dbReference>
<protein>
    <submittedName>
        <fullName evidence="1">CYTH domain-containing protein</fullName>
    </submittedName>
</protein>
<dbReference type="Proteomes" id="UP000253324">
    <property type="component" value="Unassembled WGS sequence"/>
</dbReference>
<dbReference type="PANTHER" id="PTHR40114">
    <property type="entry name" value="SLR0698 PROTEIN"/>
    <property type="match status" value="1"/>
</dbReference>
<comment type="caution">
    <text evidence="1">The sequence shown here is derived from an EMBL/GenBank/DDBJ whole genome shotgun (WGS) entry which is preliminary data.</text>
</comment>
<evidence type="ECO:0000313" key="1">
    <source>
        <dbReference type="EMBL" id="RCW81220.1"/>
    </source>
</evidence>
<dbReference type="SUPFAM" id="SSF55154">
    <property type="entry name" value="CYTH-like phosphatases"/>
    <property type="match status" value="1"/>
</dbReference>
<dbReference type="OrthoDB" id="9805588at2"/>
<evidence type="ECO:0000313" key="2">
    <source>
        <dbReference type="Proteomes" id="UP000253324"/>
    </source>
</evidence>
<accession>A0A368YLW8</accession>
<dbReference type="PANTHER" id="PTHR40114:SF1">
    <property type="entry name" value="SLR0698 PROTEIN"/>
    <property type="match status" value="1"/>
</dbReference>
<dbReference type="InterPro" id="IPR012042">
    <property type="entry name" value="NeuTTM/CthTTM-like"/>
</dbReference>
<proteinExistence type="predicted"/>
<dbReference type="Gene3D" id="2.40.320.10">
    <property type="entry name" value="Hypothetical Protein Pfu-838710-001"/>
    <property type="match status" value="1"/>
</dbReference>
<name>A0A368YLW8_9HYPH</name>
<gene>
    <name evidence="1" type="ORF">C7476_11182</name>
</gene>